<dbReference type="EMBL" id="PGET01000001">
    <property type="protein sequence ID" value="PJJ30530.1"/>
    <property type="molecule type" value="Genomic_DNA"/>
</dbReference>
<gene>
    <name evidence="1" type="ORF">H171_4136</name>
</gene>
<protein>
    <submittedName>
        <fullName evidence="1">Uncharacterized protein</fullName>
    </submittedName>
</protein>
<comment type="caution">
    <text evidence="1">The sequence shown here is derived from an EMBL/GenBank/DDBJ whole genome shotgun (WGS) entry which is preliminary data.</text>
</comment>
<dbReference type="Proteomes" id="UP000231092">
    <property type="component" value="Unassembled WGS sequence"/>
</dbReference>
<sequence length="69" mass="7687">MKYRKKPVVIEAFKWTGGPDQEEDPVWIVEAIKKGEVLFRNIGGPDVQCCINTLEGTIPLLLVTTSSRA</sequence>
<reference evidence="1 2" key="1">
    <citation type="submission" date="2017-11" db="EMBL/GenBank/DDBJ databases">
        <title>Understudied soil microbes with underappreciated capabilities: Untangling the Clostridium saccharolyticum group.</title>
        <authorList>
            <person name="Leschine S."/>
        </authorList>
    </citation>
    <scope>NUCLEOTIDE SEQUENCE [LARGE SCALE GENOMIC DNA]</scope>
    <source>
        <strain evidence="1 2">18A</strain>
    </source>
</reference>
<name>A0A2M8ZAS0_9FIRM</name>
<evidence type="ECO:0000313" key="2">
    <source>
        <dbReference type="Proteomes" id="UP000231092"/>
    </source>
</evidence>
<proteinExistence type="predicted"/>
<organism evidence="1 2">
    <name type="scientific">[Clostridium] celerecrescens 18A</name>
    <dbReference type="NCBI Taxonomy" id="1286362"/>
    <lineage>
        <taxon>Bacteria</taxon>
        <taxon>Bacillati</taxon>
        <taxon>Bacillota</taxon>
        <taxon>Clostridia</taxon>
        <taxon>Lachnospirales</taxon>
        <taxon>Lachnospiraceae</taxon>
        <taxon>Lacrimispora</taxon>
    </lineage>
</organism>
<accession>A0A2M8ZAS0</accession>
<dbReference type="AlphaFoldDB" id="A0A2M8ZAS0"/>
<evidence type="ECO:0000313" key="1">
    <source>
        <dbReference type="EMBL" id="PJJ30530.1"/>
    </source>
</evidence>